<evidence type="ECO:0008006" key="3">
    <source>
        <dbReference type="Google" id="ProtNLM"/>
    </source>
</evidence>
<dbReference type="GO" id="GO:0010427">
    <property type="term" value="F:abscisic acid binding"/>
    <property type="evidence" value="ECO:0007669"/>
    <property type="project" value="TreeGrafter"/>
</dbReference>
<dbReference type="SUPFAM" id="SSF55961">
    <property type="entry name" value="Bet v1-like"/>
    <property type="match status" value="2"/>
</dbReference>
<accession>A0AAV7EVM8</accession>
<sequence length="311" mass="34615">MKGERVHEYVVPFPASDVWEVVGSLELPQLVRNMPGVLDDLTVIGDGSVGTIFVLTVPDGWPFKVYRERIATLDHGKMLKNVDVVEDGVLGFGFTFCTTRFEVVHLGPTTSMFRGTILYEIDDAQASQAAVDMVDLMQMDGIASAIAHYIVDKKSYSRKLSGEQSFQRDVPHPAADVWEVYSTLKLAELLRQVFPDVQWEGNGSVGTIFSLTLPPGPLSNYKEKVVTMNHEKRIKELDVIEGGYLEKDFTFYRTRFEIIESSPTTSIIRSTIVFELNDKSTTAAANMKLANVMGLKTAGDVTSDYLTNKNN</sequence>
<dbReference type="Gene3D" id="3.30.530.20">
    <property type="match status" value="2"/>
</dbReference>
<dbReference type="GO" id="GO:0009738">
    <property type="term" value="P:abscisic acid-activated signaling pathway"/>
    <property type="evidence" value="ECO:0007669"/>
    <property type="project" value="TreeGrafter"/>
</dbReference>
<dbReference type="EMBL" id="JAINDJ010000003">
    <property type="protein sequence ID" value="KAG9452454.1"/>
    <property type="molecule type" value="Genomic_DNA"/>
</dbReference>
<dbReference type="InterPro" id="IPR050279">
    <property type="entry name" value="Plant_def-hormone_signal"/>
</dbReference>
<dbReference type="GO" id="GO:0005737">
    <property type="term" value="C:cytoplasm"/>
    <property type="evidence" value="ECO:0007669"/>
    <property type="project" value="TreeGrafter"/>
</dbReference>
<proteinExistence type="predicted"/>
<dbReference type="PANTHER" id="PTHR31213">
    <property type="entry name" value="OS08G0374000 PROTEIN-RELATED"/>
    <property type="match status" value="1"/>
</dbReference>
<dbReference type="GO" id="GO:0005634">
    <property type="term" value="C:nucleus"/>
    <property type="evidence" value="ECO:0007669"/>
    <property type="project" value="TreeGrafter"/>
</dbReference>
<dbReference type="Proteomes" id="UP000825729">
    <property type="component" value="Unassembled WGS sequence"/>
</dbReference>
<dbReference type="InterPro" id="IPR023393">
    <property type="entry name" value="START-like_dom_sf"/>
</dbReference>
<dbReference type="PANTHER" id="PTHR31213:SF19">
    <property type="entry name" value="BET V I_MAJOR LATEX PROTEIN DOMAIN-CONTAINING PROTEIN"/>
    <property type="match status" value="1"/>
</dbReference>
<reference evidence="1 2" key="1">
    <citation type="submission" date="2021-07" db="EMBL/GenBank/DDBJ databases">
        <title>The Aristolochia fimbriata genome: insights into angiosperm evolution, floral development and chemical biosynthesis.</title>
        <authorList>
            <person name="Jiao Y."/>
        </authorList>
    </citation>
    <scope>NUCLEOTIDE SEQUENCE [LARGE SCALE GENOMIC DNA]</scope>
    <source>
        <strain evidence="1">IBCAS-2021</strain>
        <tissue evidence="1">Leaf</tissue>
    </source>
</reference>
<dbReference type="AlphaFoldDB" id="A0AAV7EVM8"/>
<name>A0AAV7EVM8_ARIFI</name>
<organism evidence="1 2">
    <name type="scientific">Aristolochia fimbriata</name>
    <name type="common">White veined hardy Dutchman's pipe vine</name>
    <dbReference type="NCBI Taxonomy" id="158543"/>
    <lineage>
        <taxon>Eukaryota</taxon>
        <taxon>Viridiplantae</taxon>
        <taxon>Streptophyta</taxon>
        <taxon>Embryophyta</taxon>
        <taxon>Tracheophyta</taxon>
        <taxon>Spermatophyta</taxon>
        <taxon>Magnoliopsida</taxon>
        <taxon>Magnoliidae</taxon>
        <taxon>Piperales</taxon>
        <taxon>Aristolochiaceae</taxon>
        <taxon>Aristolochia</taxon>
    </lineage>
</organism>
<protein>
    <recommendedName>
        <fullName evidence="3">Bet v I/Major latex protein domain-containing protein</fullName>
    </recommendedName>
</protein>
<gene>
    <name evidence="1" type="ORF">H6P81_005358</name>
</gene>
<dbReference type="GO" id="GO:0038023">
    <property type="term" value="F:signaling receptor activity"/>
    <property type="evidence" value="ECO:0007669"/>
    <property type="project" value="TreeGrafter"/>
</dbReference>
<dbReference type="GO" id="GO:0004864">
    <property type="term" value="F:protein phosphatase inhibitor activity"/>
    <property type="evidence" value="ECO:0007669"/>
    <property type="project" value="TreeGrafter"/>
</dbReference>
<evidence type="ECO:0000313" key="1">
    <source>
        <dbReference type="EMBL" id="KAG9452454.1"/>
    </source>
</evidence>
<keyword evidence="2" id="KW-1185">Reference proteome</keyword>
<evidence type="ECO:0000313" key="2">
    <source>
        <dbReference type="Proteomes" id="UP000825729"/>
    </source>
</evidence>
<comment type="caution">
    <text evidence="1">The sequence shown here is derived from an EMBL/GenBank/DDBJ whole genome shotgun (WGS) entry which is preliminary data.</text>
</comment>